<organism evidence="2 3">
    <name type="scientific">Spodoptera exigua</name>
    <name type="common">Beet armyworm</name>
    <name type="synonym">Noctua fulgens</name>
    <dbReference type="NCBI Taxonomy" id="7107"/>
    <lineage>
        <taxon>Eukaryota</taxon>
        <taxon>Metazoa</taxon>
        <taxon>Ecdysozoa</taxon>
        <taxon>Arthropoda</taxon>
        <taxon>Hexapoda</taxon>
        <taxon>Insecta</taxon>
        <taxon>Pterygota</taxon>
        <taxon>Neoptera</taxon>
        <taxon>Endopterygota</taxon>
        <taxon>Lepidoptera</taxon>
        <taxon>Glossata</taxon>
        <taxon>Ditrysia</taxon>
        <taxon>Noctuoidea</taxon>
        <taxon>Noctuidae</taxon>
        <taxon>Amphipyrinae</taxon>
        <taxon>Spodoptera</taxon>
    </lineage>
</organism>
<dbReference type="Proteomes" id="UP000648187">
    <property type="component" value="Unassembled WGS sequence"/>
</dbReference>
<evidence type="ECO:0000313" key="2">
    <source>
        <dbReference type="EMBL" id="KAF9421958.1"/>
    </source>
</evidence>
<dbReference type="AlphaFoldDB" id="A0A835GNQ4"/>
<evidence type="ECO:0000313" key="3">
    <source>
        <dbReference type="Proteomes" id="UP000648187"/>
    </source>
</evidence>
<dbReference type="EMBL" id="JACKWZ010000020">
    <property type="protein sequence ID" value="KAF9421958.1"/>
    <property type="molecule type" value="Genomic_DNA"/>
</dbReference>
<protein>
    <submittedName>
        <fullName evidence="2">Uncharacterized protein</fullName>
    </submittedName>
</protein>
<feature type="non-terminal residue" evidence="2">
    <location>
        <position position="113"/>
    </location>
</feature>
<accession>A0A835GNQ4</accession>
<keyword evidence="3" id="KW-1185">Reference proteome</keyword>
<reference evidence="2" key="1">
    <citation type="submission" date="2020-08" db="EMBL/GenBank/DDBJ databases">
        <title>Spodoptera exigua strain:BAW_Kor-Di-RS1 Genome sequencing and assembly.</title>
        <authorList>
            <person name="Kim J."/>
            <person name="Nam H.Y."/>
            <person name="Kwon M."/>
            <person name="Choi J.H."/>
            <person name="Cho S.R."/>
            <person name="Kim G.-H."/>
        </authorList>
    </citation>
    <scope>NUCLEOTIDE SEQUENCE</scope>
    <source>
        <strain evidence="2">BAW_Kor-Di-RS1</strain>
        <tissue evidence="2">Whole-body</tissue>
    </source>
</reference>
<gene>
    <name evidence="2" type="ORF">HW555_002178</name>
</gene>
<proteinExistence type="predicted"/>
<evidence type="ECO:0000256" key="1">
    <source>
        <dbReference type="SAM" id="MobiDB-lite"/>
    </source>
</evidence>
<name>A0A835GNQ4_SPOEX</name>
<comment type="caution">
    <text evidence="2">The sequence shown here is derived from an EMBL/GenBank/DDBJ whole genome shotgun (WGS) entry which is preliminary data.</text>
</comment>
<sequence length="113" mass="12786">ASKVVLTDARRESGPVATSRSTTRRARAPCQLPRCDATSTQVAAFVYPRVNTLRSHFRVEALDLLWSNKSMLEFCHRRQKTSPIHPEGPISLSTQTKLNRKEVQLKNIIMNLV</sequence>
<feature type="region of interest" description="Disordered" evidence="1">
    <location>
        <begin position="1"/>
        <end position="27"/>
    </location>
</feature>